<protein>
    <submittedName>
        <fullName evidence="2">Uncharacterized protein</fullName>
    </submittedName>
</protein>
<organism evidence="2 3">
    <name type="scientific">Streptomyces paromomycinus</name>
    <name type="common">Streptomyces rimosus subsp. paromomycinus</name>
    <dbReference type="NCBI Taxonomy" id="92743"/>
    <lineage>
        <taxon>Bacteria</taxon>
        <taxon>Bacillati</taxon>
        <taxon>Actinomycetota</taxon>
        <taxon>Actinomycetes</taxon>
        <taxon>Kitasatosporales</taxon>
        <taxon>Streptomycetaceae</taxon>
        <taxon>Streptomyces</taxon>
    </lineage>
</organism>
<sequence length="378" mass="41985">MTPTAAAPVVAPRAWEPVWSPEETDPALPPLTLILDPRDHAALTTTALAAHRPSAGRITIHPTPLAPTAATLAHDLMRAYGKHLPAPEDLHPEPAWVRHNDDSWRNTAAWTTTLGITHLIICRAHRFTNGHIKHLLALREHARLKLTLLCNGPLPPNTRQLLSAVRHDHLDTPEAALQHLQHPPPHPTAGNYPWWQARCSFPARPEETWFRLPPPPSGHHRWEARHYAMIATQPPPDARILPLPPTRQDHTHPHLATAIARIHHRIAHPVHAARVALHLLTGAPPDQLNHLPHGDLTPSGSPDHDLHPTASLPLWTRPLTQAALALTELRGYAHAHTPLFIPKWEEHEVSQAIEGCRLLLPAPARTSSAARRRPARRP</sequence>
<evidence type="ECO:0000313" key="2">
    <source>
        <dbReference type="EMBL" id="GCD40374.1"/>
    </source>
</evidence>
<dbReference type="Proteomes" id="UP000286746">
    <property type="component" value="Unassembled WGS sequence"/>
</dbReference>
<evidence type="ECO:0000313" key="3">
    <source>
        <dbReference type="Proteomes" id="UP000286746"/>
    </source>
</evidence>
<accession>A0A401VTG6</accession>
<keyword evidence="3" id="KW-1185">Reference proteome</keyword>
<name>A0A401VTG6_STREY</name>
<dbReference type="EMBL" id="BHZD01000001">
    <property type="protein sequence ID" value="GCD40374.1"/>
    <property type="molecule type" value="Genomic_DNA"/>
</dbReference>
<evidence type="ECO:0000256" key="1">
    <source>
        <dbReference type="SAM" id="MobiDB-lite"/>
    </source>
</evidence>
<feature type="region of interest" description="Disordered" evidence="1">
    <location>
        <begin position="288"/>
        <end position="309"/>
    </location>
</feature>
<reference evidence="2 3" key="1">
    <citation type="submission" date="2018-11" db="EMBL/GenBank/DDBJ databases">
        <title>Whole genome sequence of Streptomyces paromomycinus NBRC 15454(T).</title>
        <authorList>
            <person name="Komaki H."/>
            <person name="Tamura T."/>
        </authorList>
    </citation>
    <scope>NUCLEOTIDE SEQUENCE [LARGE SCALE GENOMIC DNA]</scope>
    <source>
        <strain evidence="2 3">NBRC 15454</strain>
    </source>
</reference>
<proteinExistence type="predicted"/>
<dbReference type="AlphaFoldDB" id="A0A401VTG6"/>
<comment type="caution">
    <text evidence="2">The sequence shown here is derived from an EMBL/GenBank/DDBJ whole genome shotgun (WGS) entry which is preliminary data.</text>
</comment>
<gene>
    <name evidence="2" type="ORF">GKJPGBOP_00023</name>
</gene>
<dbReference type="RefSeq" id="WP_125050605.1">
    <property type="nucleotide sequence ID" value="NZ_BHZD01000001.1"/>
</dbReference>